<dbReference type="HOGENOM" id="CLU_1838766_0_0_1"/>
<dbReference type="Proteomes" id="UP000026915">
    <property type="component" value="Chromosome 10"/>
</dbReference>
<reference evidence="1 2" key="1">
    <citation type="journal article" date="2013" name="Genome Biol.">
        <title>The genome sequence of the most widely cultivated cacao type and its use to identify candidate genes regulating pod color.</title>
        <authorList>
            <person name="Motamayor J.C."/>
            <person name="Mockaitis K."/>
            <person name="Schmutz J."/>
            <person name="Haiminen N."/>
            <person name="Iii D.L."/>
            <person name="Cornejo O."/>
            <person name="Findley S.D."/>
            <person name="Zheng P."/>
            <person name="Utro F."/>
            <person name="Royaert S."/>
            <person name="Saski C."/>
            <person name="Jenkins J."/>
            <person name="Podicheti R."/>
            <person name="Zhao M."/>
            <person name="Scheffler B.E."/>
            <person name="Stack J.C."/>
            <person name="Feltus F.A."/>
            <person name="Mustiga G.M."/>
            <person name="Amores F."/>
            <person name="Phillips W."/>
            <person name="Marelli J.P."/>
            <person name="May G.D."/>
            <person name="Shapiro H."/>
            <person name="Ma J."/>
            <person name="Bustamante C.D."/>
            <person name="Schnell R.J."/>
            <person name="Main D."/>
            <person name="Gilbert D."/>
            <person name="Parida L."/>
            <person name="Kuhn D.N."/>
        </authorList>
    </citation>
    <scope>NUCLEOTIDE SEQUENCE [LARGE SCALE GENOMIC DNA]</scope>
    <source>
        <strain evidence="2">cv. Matina 1-6</strain>
    </source>
</reference>
<name>A0A061FS65_THECC</name>
<sequence>MATNPPTNVQFTNSSGEILYLNAVNIWVGPPQSYIPLKIPVGPTVGVTQQGSVVGIEYKFKDNYSLIVAWINNGVSNKVYAQILPAGTGSQSVQWARIKESVEKSGNSFDTANLYGYRCALVIDTVGPTPTLGATFSQAT</sequence>
<evidence type="ECO:0000313" key="1">
    <source>
        <dbReference type="EMBL" id="EOY19507.1"/>
    </source>
</evidence>
<dbReference type="PANTHER" id="PTHR36482:SF6">
    <property type="entry name" value="JASMONATE-INDUCED PROTEIN HOMOLOG"/>
    <property type="match status" value="1"/>
</dbReference>
<dbReference type="AlphaFoldDB" id="A0A061FS65"/>
<evidence type="ECO:0000313" key="2">
    <source>
        <dbReference type="Proteomes" id="UP000026915"/>
    </source>
</evidence>
<dbReference type="InterPro" id="IPR053085">
    <property type="entry name" value="Jasmonate-induced_protein"/>
</dbReference>
<accession>A0A061FS65</accession>
<keyword evidence="2" id="KW-1185">Reference proteome</keyword>
<proteinExistence type="predicted"/>
<organism evidence="1 2">
    <name type="scientific">Theobroma cacao</name>
    <name type="common">Cacao</name>
    <name type="synonym">Cocoa</name>
    <dbReference type="NCBI Taxonomy" id="3641"/>
    <lineage>
        <taxon>Eukaryota</taxon>
        <taxon>Viridiplantae</taxon>
        <taxon>Streptophyta</taxon>
        <taxon>Embryophyta</taxon>
        <taxon>Tracheophyta</taxon>
        <taxon>Spermatophyta</taxon>
        <taxon>Magnoliopsida</taxon>
        <taxon>eudicotyledons</taxon>
        <taxon>Gunneridae</taxon>
        <taxon>Pentapetalae</taxon>
        <taxon>rosids</taxon>
        <taxon>malvids</taxon>
        <taxon>Malvales</taxon>
        <taxon>Malvaceae</taxon>
        <taxon>Byttnerioideae</taxon>
        <taxon>Theobroma</taxon>
    </lineage>
</organism>
<dbReference type="Gramene" id="EOY19507">
    <property type="protein sequence ID" value="EOY19507"/>
    <property type="gene ID" value="TCM_044626"/>
</dbReference>
<dbReference type="EMBL" id="CM001888">
    <property type="protein sequence ID" value="EOY19507.1"/>
    <property type="molecule type" value="Genomic_DNA"/>
</dbReference>
<gene>
    <name evidence="1" type="ORF">TCM_044626</name>
</gene>
<dbReference type="InParanoid" id="A0A061FS65"/>
<protein>
    <submittedName>
        <fullName evidence="1">Uncharacterized protein</fullName>
    </submittedName>
</protein>
<dbReference type="PANTHER" id="PTHR36482">
    <property type="entry name" value="OSJNBA0024J22.15 PROTEIN"/>
    <property type="match status" value="1"/>
</dbReference>